<feature type="compositionally biased region" description="Polar residues" evidence="2">
    <location>
        <begin position="39"/>
        <end position="55"/>
    </location>
</feature>
<evidence type="ECO:0000256" key="1">
    <source>
        <dbReference type="SAM" id="Coils"/>
    </source>
</evidence>
<dbReference type="Proteomes" id="UP000187209">
    <property type="component" value="Unassembled WGS sequence"/>
</dbReference>
<evidence type="ECO:0000313" key="3">
    <source>
        <dbReference type="EMBL" id="OMJ86237.1"/>
    </source>
</evidence>
<feature type="coiled-coil region" evidence="1">
    <location>
        <begin position="162"/>
        <end position="224"/>
    </location>
</feature>
<feature type="coiled-coil region" evidence="1">
    <location>
        <begin position="250"/>
        <end position="277"/>
    </location>
</feature>
<dbReference type="OrthoDB" id="323837at2759"/>
<dbReference type="EMBL" id="MPUH01000212">
    <property type="protein sequence ID" value="OMJ86237.1"/>
    <property type="molecule type" value="Genomic_DNA"/>
</dbReference>
<accession>A0A1R2CB59</accession>
<comment type="caution">
    <text evidence="3">The sequence shown here is derived from an EMBL/GenBank/DDBJ whole genome shotgun (WGS) entry which is preliminary data.</text>
</comment>
<proteinExistence type="predicted"/>
<keyword evidence="1" id="KW-0175">Coiled coil</keyword>
<keyword evidence="4" id="KW-1185">Reference proteome</keyword>
<sequence length="359" mass="41483">MKTGIVSQSSKNKFIKPQLIDIANESPYAQIQTISKARSTSSSIKMKAQPSTKTQLLNSSSSNSLLNKTRISKSHITEPPLQLKHRLFISSALQNSSKSSAKLIEEKLNDNLKKLKDKTLTTNRFDIFRNVFTEIIENDDNYSTLLKKIKEVYEQKIKLNKIDASKDLIEKLKNEKKELKEKIASIKKDKKFLIKKIEKLVKENTELSRNLDDKEGRYVDLQDKILKLSNIDLEDIPKNDDSWKYLISENQHLHKVCEEMRKDIKDLSRKEKKLVKLVVAMKNRGFPIEDVYQEDVHKEKKKRIFTCDEPVIDDTENEDLISGRPVEVKKPDFIPKLNLVEIEDSQRSSSSFDSSESEG</sequence>
<evidence type="ECO:0000313" key="4">
    <source>
        <dbReference type="Proteomes" id="UP000187209"/>
    </source>
</evidence>
<name>A0A1R2CB59_9CILI</name>
<protein>
    <submittedName>
        <fullName evidence="3">Uncharacterized protein</fullName>
    </submittedName>
</protein>
<organism evidence="3 4">
    <name type="scientific">Stentor coeruleus</name>
    <dbReference type="NCBI Taxonomy" id="5963"/>
    <lineage>
        <taxon>Eukaryota</taxon>
        <taxon>Sar</taxon>
        <taxon>Alveolata</taxon>
        <taxon>Ciliophora</taxon>
        <taxon>Postciliodesmatophora</taxon>
        <taxon>Heterotrichea</taxon>
        <taxon>Heterotrichida</taxon>
        <taxon>Stentoridae</taxon>
        <taxon>Stentor</taxon>
    </lineage>
</organism>
<reference evidence="3 4" key="1">
    <citation type="submission" date="2016-11" db="EMBL/GenBank/DDBJ databases">
        <title>The macronuclear genome of Stentor coeruleus: a giant cell with tiny introns.</title>
        <authorList>
            <person name="Slabodnick M."/>
            <person name="Ruby J.G."/>
            <person name="Reiff S.B."/>
            <person name="Swart E.C."/>
            <person name="Gosai S."/>
            <person name="Prabakaran S."/>
            <person name="Witkowska E."/>
            <person name="Larue G.E."/>
            <person name="Fisher S."/>
            <person name="Freeman R.M."/>
            <person name="Gunawardena J."/>
            <person name="Chu W."/>
            <person name="Stover N.A."/>
            <person name="Gregory B.D."/>
            <person name="Nowacki M."/>
            <person name="Derisi J."/>
            <person name="Roy S.W."/>
            <person name="Marshall W.F."/>
            <person name="Sood P."/>
        </authorList>
    </citation>
    <scope>NUCLEOTIDE SEQUENCE [LARGE SCALE GENOMIC DNA]</scope>
    <source>
        <strain evidence="3">WM001</strain>
    </source>
</reference>
<evidence type="ECO:0000256" key="2">
    <source>
        <dbReference type="SAM" id="MobiDB-lite"/>
    </source>
</evidence>
<gene>
    <name evidence="3" type="ORF">SteCoe_12302</name>
</gene>
<feature type="region of interest" description="Disordered" evidence="2">
    <location>
        <begin position="39"/>
        <end position="61"/>
    </location>
</feature>
<dbReference type="AlphaFoldDB" id="A0A1R2CB59"/>